<reference evidence="5 6" key="1">
    <citation type="submission" date="2019-09" db="EMBL/GenBank/DDBJ databases">
        <authorList>
            <person name="Li Y."/>
        </authorList>
    </citation>
    <scope>NUCLEOTIDE SEQUENCE [LARGE SCALE GENOMIC DNA]</scope>
    <source>
        <strain evidence="5 6">L3-3HA</strain>
    </source>
</reference>
<dbReference type="InterPro" id="IPR013767">
    <property type="entry name" value="PAS_fold"/>
</dbReference>
<dbReference type="PROSITE" id="PS50887">
    <property type="entry name" value="GGDEF"/>
    <property type="match status" value="1"/>
</dbReference>
<dbReference type="Pfam" id="PF00563">
    <property type="entry name" value="EAL"/>
    <property type="match status" value="1"/>
</dbReference>
<dbReference type="SMART" id="SM00267">
    <property type="entry name" value="GGDEF"/>
    <property type="match status" value="1"/>
</dbReference>
<dbReference type="NCBIfam" id="TIGR00254">
    <property type="entry name" value="GGDEF"/>
    <property type="match status" value="1"/>
</dbReference>
<dbReference type="SUPFAM" id="SSF55785">
    <property type="entry name" value="PYP-like sensor domain (PAS domain)"/>
    <property type="match status" value="1"/>
</dbReference>
<dbReference type="InterPro" id="IPR035965">
    <property type="entry name" value="PAS-like_dom_sf"/>
</dbReference>
<comment type="caution">
    <text evidence="5">The sequence shown here is derived from an EMBL/GenBank/DDBJ whole genome shotgun (WGS) entry which is preliminary data.</text>
</comment>
<dbReference type="InterPro" id="IPR043128">
    <property type="entry name" value="Rev_trsase/Diguanyl_cyclase"/>
</dbReference>
<evidence type="ECO:0000259" key="4">
    <source>
        <dbReference type="PROSITE" id="PS50887"/>
    </source>
</evidence>
<dbReference type="Pfam" id="PF13185">
    <property type="entry name" value="GAF_2"/>
    <property type="match status" value="1"/>
</dbReference>
<dbReference type="InterPro" id="IPR000700">
    <property type="entry name" value="PAS-assoc_C"/>
</dbReference>
<dbReference type="InterPro" id="IPR003018">
    <property type="entry name" value="GAF"/>
</dbReference>
<evidence type="ECO:0000259" key="2">
    <source>
        <dbReference type="PROSITE" id="PS50113"/>
    </source>
</evidence>
<dbReference type="CDD" id="cd00130">
    <property type="entry name" value="PAS"/>
    <property type="match status" value="1"/>
</dbReference>
<dbReference type="InterPro" id="IPR000160">
    <property type="entry name" value="GGDEF_dom"/>
</dbReference>
<feature type="domain" description="PAC" evidence="2">
    <location>
        <begin position="97"/>
        <end position="150"/>
    </location>
</feature>
<dbReference type="OrthoDB" id="9812260at2"/>
<feature type="domain" description="PAS" evidence="1">
    <location>
        <begin position="25"/>
        <end position="95"/>
    </location>
</feature>
<dbReference type="SUPFAM" id="SSF141868">
    <property type="entry name" value="EAL domain-like"/>
    <property type="match status" value="1"/>
</dbReference>
<feature type="domain" description="GGDEF" evidence="4">
    <location>
        <begin position="344"/>
        <end position="477"/>
    </location>
</feature>
<dbReference type="InterPro" id="IPR000014">
    <property type="entry name" value="PAS"/>
</dbReference>
<dbReference type="InterPro" id="IPR001610">
    <property type="entry name" value="PAC"/>
</dbReference>
<dbReference type="SUPFAM" id="SSF55073">
    <property type="entry name" value="Nucleotide cyclase"/>
    <property type="match status" value="1"/>
</dbReference>
<accession>A0A5J5FUP3</accession>
<dbReference type="InterPro" id="IPR035919">
    <property type="entry name" value="EAL_sf"/>
</dbReference>
<evidence type="ECO:0000313" key="5">
    <source>
        <dbReference type="EMBL" id="KAA8996736.1"/>
    </source>
</evidence>
<name>A0A5J5FUP3_9GAMM</name>
<organism evidence="5 6">
    <name type="scientific">Affinibrenneria salicis</name>
    <dbReference type="NCBI Taxonomy" id="2590031"/>
    <lineage>
        <taxon>Bacteria</taxon>
        <taxon>Pseudomonadati</taxon>
        <taxon>Pseudomonadota</taxon>
        <taxon>Gammaproteobacteria</taxon>
        <taxon>Enterobacterales</taxon>
        <taxon>Pectobacteriaceae</taxon>
        <taxon>Affinibrenneria</taxon>
    </lineage>
</organism>
<feature type="domain" description="EAL" evidence="3">
    <location>
        <begin position="486"/>
        <end position="740"/>
    </location>
</feature>
<dbReference type="PROSITE" id="PS50113">
    <property type="entry name" value="PAC"/>
    <property type="match status" value="1"/>
</dbReference>
<evidence type="ECO:0000313" key="6">
    <source>
        <dbReference type="Proteomes" id="UP000335415"/>
    </source>
</evidence>
<sequence length="745" mass="83198">MLKIAALMPISEYDSCRGIKMDSAHGRLLSQAIDASDSPTYITNRDWRIIYINDGFIRAFGYRMEDAVGKMPSELLAPDTQMEEIARYQAQFKRGESFKGDRLLSLANGGRLWATVSDTPVLDEKGRMVNVIGVLTDITRAKLHETLQQKILEAMIGDITLDAVMTMLCREVDRINPGTLSSVMRIDDLGIMHPLAGPGFPPEYLHAMEGVSIGPQSGSCGTAAFRGVPVIVTDIASDPLWATCREHALVLGLRACWSVPIKNGAGKVIATFAFYYHECRGPSALDERLVEVCTHLCTLAIERDASFRRIQQLAYYDGLTGLPNRALLTIQAQQAIERVAQTGDLLAVLHIDLDRFKRVNDTFGHAQGDNVLCMTAQRLCSHLLAGDIASRVAGDEFVLVLIRQNQRQLDDFLSQIDLQLHQTYSVGGVLMNSPASIGISLYPADGADIETLLQYADMAMYQAKKQKTGGRICFYSEKINLRLRERVELEEALRRALLGNQLQLAFQPQIRLDDGSLFGVEALARWQHPVWGAVPPVRFIALAEECGLIHKISRWVLQEACRQLKRWRQQGFSVPSISINLSPMDFHIQALPSIIDDELRLHQLSSQDLIIEITESILIDADPISLNNLLSVHKRGIRLAMDDFGTGYSSLSYLRHLPFWELKLDKSFVDELETNESSRALSKAVVSIGSNLNLTLVAEGVENKAQYQILREQGYHAIQGYLFSRPMSASAFTEWLRHRIHVALE</sequence>
<evidence type="ECO:0000259" key="3">
    <source>
        <dbReference type="PROSITE" id="PS50883"/>
    </source>
</evidence>
<dbReference type="SMART" id="SM00091">
    <property type="entry name" value="PAS"/>
    <property type="match status" value="1"/>
</dbReference>
<dbReference type="InterPro" id="IPR029787">
    <property type="entry name" value="Nucleotide_cyclase"/>
</dbReference>
<dbReference type="InterPro" id="IPR001633">
    <property type="entry name" value="EAL_dom"/>
</dbReference>
<dbReference type="EMBL" id="VYKJ01000013">
    <property type="protein sequence ID" value="KAA8996736.1"/>
    <property type="molecule type" value="Genomic_DNA"/>
</dbReference>
<dbReference type="PROSITE" id="PS50112">
    <property type="entry name" value="PAS"/>
    <property type="match status" value="1"/>
</dbReference>
<dbReference type="Gene3D" id="3.30.450.40">
    <property type="match status" value="1"/>
</dbReference>
<dbReference type="SMART" id="SM00086">
    <property type="entry name" value="PAC"/>
    <property type="match status" value="1"/>
</dbReference>
<dbReference type="PROSITE" id="PS50883">
    <property type="entry name" value="EAL"/>
    <property type="match status" value="1"/>
</dbReference>
<dbReference type="InterPro" id="IPR012226">
    <property type="entry name" value="Diguanyl_cyclase/Pdiesterase"/>
</dbReference>
<dbReference type="SMART" id="SM00052">
    <property type="entry name" value="EAL"/>
    <property type="match status" value="1"/>
</dbReference>
<dbReference type="Pfam" id="PF00990">
    <property type="entry name" value="GGDEF"/>
    <property type="match status" value="1"/>
</dbReference>
<keyword evidence="6" id="KW-1185">Reference proteome</keyword>
<dbReference type="NCBIfam" id="TIGR00229">
    <property type="entry name" value="sensory_box"/>
    <property type="match status" value="1"/>
</dbReference>
<gene>
    <name evidence="5" type="ORF">FJU30_21295</name>
</gene>
<dbReference type="Proteomes" id="UP000335415">
    <property type="component" value="Unassembled WGS sequence"/>
</dbReference>
<dbReference type="SUPFAM" id="SSF55781">
    <property type="entry name" value="GAF domain-like"/>
    <property type="match status" value="1"/>
</dbReference>
<dbReference type="AlphaFoldDB" id="A0A5J5FUP3"/>
<dbReference type="InterPro" id="IPR029016">
    <property type="entry name" value="GAF-like_dom_sf"/>
</dbReference>
<proteinExistence type="predicted"/>
<protein>
    <submittedName>
        <fullName evidence="5">EAL domain-containing protein</fullName>
    </submittedName>
</protein>
<dbReference type="Gene3D" id="3.30.450.20">
    <property type="entry name" value="PAS domain"/>
    <property type="match status" value="1"/>
</dbReference>
<dbReference type="PIRSF" id="PIRSF005925">
    <property type="entry name" value="Dos"/>
    <property type="match status" value="1"/>
</dbReference>
<dbReference type="Gene3D" id="3.30.70.270">
    <property type="match status" value="1"/>
</dbReference>
<dbReference type="PANTHER" id="PTHR44757:SF2">
    <property type="entry name" value="BIOFILM ARCHITECTURE MAINTENANCE PROTEIN MBAA"/>
    <property type="match status" value="1"/>
</dbReference>
<dbReference type="CDD" id="cd01948">
    <property type="entry name" value="EAL"/>
    <property type="match status" value="1"/>
</dbReference>
<evidence type="ECO:0000259" key="1">
    <source>
        <dbReference type="PROSITE" id="PS50112"/>
    </source>
</evidence>
<dbReference type="InterPro" id="IPR052155">
    <property type="entry name" value="Biofilm_reg_signaling"/>
</dbReference>
<dbReference type="PANTHER" id="PTHR44757">
    <property type="entry name" value="DIGUANYLATE CYCLASE DGCP"/>
    <property type="match status" value="1"/>
</dbReference>
<dbReference type="GO" id="GO:0006355">
    <property type="term" value="P:regulation of DNA-templated transcription"/>
    <property type="evidence" value="ECO:0007669"/>
    <property type="project" value="InterPro"/>
</dbReference>
<dbReference type="SMART" id="SM00065">
    <property type="entry name" value="GAF"/>
    <property type="match status" value="1"/>
</dbReference>
<dbReference type="Pfam" id="PF00989">
    <property type="entry name" value="PAS"/>
    <property type="match status" value="1"/>
</dbReference>
<dbReference type="Gene3D" id="3.20.20.450">
    <property type="entry name" value="EAL domain"/>
    <property type="match status" value="1"/>
</dbReference>
<dbReference type="CDD" id="cd01949">
    <property type="entry name" value="GGDEF"/>
    <property type="match status" value="1"/>
</dbReference>